<sequence length="120" mass="13122">MTDNEQVLEGGDDLATVKMYHQVKGSFKLDWAGLAEEWAGLAGVVIWAGNQLIDYRQGWIAGLGWGIDQLIDYRSELGRIAGLVKAGFPQLIDYRSGQGRTGRAGLLDWDGLGRGIKQSN</sequence>
<dbReference type="AlphaFoldDB" id="A0AAV0AN26"/>
<proteinExistence type="predicted"/>
<dbReference type="EMBL" id="CALTRL010000733">
    <property type="protein sequence ID" value="CAH7669447.1"/>
    <property type="molecule type" value="Genomic_DNA"/>
</dbReference>
<evidence type="ECO:0000313" key="2">
    <source>
        <dbReference type="Proteomes" id="UP001153365"/>
    </source>
</evidence>
<gene>
    <name evidence="1" type="ORF">PPACK8108_LOCUS4069</name>
</gene>
<organism evidence="1 2">
    <name type="scientific">Phakopsora pachyrhizi</name>
    <name type="common">Asian soybean rust disease fungus</name>
    <dbReference type="NCBI Taxonomy" id="170000"/>
    <lineage>
        <taxon>Eukaryota</taxon>
        <taxon>Fungi</taxon>
        <taxon>Dikarya</taxon>
        <taxon>Basidiomycota</taxon>
        <taxon>Pucciniomycotina</taxon>
        <taxon>Pucciniomycetes</taxon>
        <taxon>Pucciniales</taxon>
        <taxon>Phakopsoraceae</taxon>
        <taxon>Phakopsora</taxon>
    </lineage>
</organism>
<dbReference type="Proteomes" id="UP001153365">
    <property type="component" value="Unassembled WGS sequence"/>
</dbReference>
<keyword evidence="2" id="KW-1185">Reference proteome</keyword>
<evidence type="ECO:0000313" key="1">
    <source>
        <dbReference type="EMBL" id="CAH7669447.1"/>
    </source>
</evidence>
<protein>
    <submittedName>
        <fullName evidence="1">Uncharacterized protein</fullName>
    </submittedName>
</protein>
<name>A0AAV0AN26_PHAPC</name>
<comment type="caution">
    <text evidence="1">The sequence shown here is derived from an EMBL/GenBank/DDBJ whole genome shotgun (WGS) entry which is preliminary data.</text>
</comment>
<reference evidence="1" key="1">
    <citation type="submission" date="2022-06" db="EMBL/GenBank/DDBJ databases">
        <authorList>
            <consortium name="SYNGENTA / RWTH Aachen University"/>
        </authorList>
    </citation>
    <scope>NUCLEOTIDE SEQUENCE</scope>
</reference>
<accession>A0AAV0AN26</accession>